<dbReference type="PANTHER" id="PTHR10091:SF6">
    <property type="entry name" value="1-EPIMERASE, PUTATIVE (AFU_ORTHOLOGUE AFUA_3G13240)-RELATED"/>
    <property type="match status" value="1"/>
</dbReference>
<keyword evidence="6" id="KW-1185">Reference proteome</keyword>
<dbReference type="InterPro" id="IPR047215">
    <property type="entry name" value="Galactose_mutarotase-like"/>
</dbReference>
<feature type="signal peptide" evidence="4">
    <location>
        <begin position="1"/>
        <end position="21"/>
    </location>
</feature>
<protein>
    <submittedName>
        <fullName evidence="5">Galactose mutarotase-like protein</fullName>
    </submittedName>
</protein>
<accession>A0A8K0XTL4</accession>
<dbReference type="OrthoDB" id="274691at2759"/>
<sequence length="389" mass="43032">MRMSFLQALVVLNTLTAPVGGASSGSIRPFKRITITAPDGSAKASFIRYGATTTNFWVKDKHGEFRDIILGFDDTTQYQTDALGHPYFGPVVGRYANRIKNGTFSIPISKNPPPSGHNVFHVPENENNGTDTLHGGTDGFDRRVWSVGVLNSHSVSFTLVDPDGTQGFPGTVHATVTYTLEPRSTWKITMHATATKKTPIMLSGHHYWNLEAYKESQDLLGHVSQFPASRVITTNGLLIPDGKLLDVSNTPLDFRKAKSIGESINSTAPFEFCGTGCVGFDNCWIYDKVQPRQPKMSMWSKQSGIKLDVFTDQPALQVYTCNGIFNAELPIPRKRAHGGPESVYENHSCVVIEQESWIDAINNPEFGVDQIHGPGRDYRWSSTYVFSRV</sequence>
<reference evidence="5" key="1">
    <citation type="journal article" date="2021" name="New Phytol.">
        <title>Evolutionary innovations through gain and loss of genes in the ectomycorrhizal Boletales.</title>
        <authorList>
            <person name="Wu G."/>
            <person name="Miyauchi S."/>
            <person name="Morin E."/>
            <person name="Kuo A."/>
            <person name="Drula E."/>
            <person name="Varga T."/>
            <person name="Kohler A."/>
            <person name="Feng B."/>
            <person name="Cao Y."/>
            <person name="Lipzen A."/>
            <person name="Daum C."/>
            <person name="Hundley H."/>
            <person name="Pangilinan J."/>
            <person name="Johnson J."/>
            <person name="Barry K."/>
            <person name="LaButti K."/>
            <person name="Ng V."/>
            <person name="Ahrendt S."/>
            <person name="Min B."/>
            <person name="Choi I.G."/>
            <person name="Park H."/>
            <person name="Plett J.M."/>
            <person name="Magnuson J."/>
            <person name="Spatafora J.W."/>
            <person name="Nagy L.G."/>
            <person name="Henrissat B."/>
            <person name="Grigoriev I.V."/>
            <person name="Yang Z.L."/>
            <person name="Xu J."/>
            <person name="Martin F.M."/>
        </authorList>
    </citation>
    <scope>NUCLEOTIDE SEQUENCE</scope>
    <source>
        <strain evidence="5">KKN 215</strain>
    </source>
</reference>
<dbReference type="GO" id="GO:0006006">
    <property type="term" value="P:glucose metabolic process"/>
    <property type="evidence" value="ECO:0007669"/>
    <property type="project" value="TreeGrafter"/>
</dbReference>
<feature type="chain" id="PRO_5035465374" evidence="4">
    <location>
        <begin position="22"/>
        <end position="389"/>
    </location>
</feature>
<name>A0A8K0XTL4_9AGAR</name>
<dbReference type="AlphaFoldDB" id="A0A8K0XTL4"/>
<dbReference type="GO" id="GO:0004034">
    <property type="term" value="F:aldose 1-epimerase activity"/>
    <property type="evidence" value="ECO:0007669"/>
    <property type="project" value="TreeGrafter"/>
</dbReference>
<evidence type="ECO:0000313" key="5">
    <source>
        <dbReference type="EMBL" id="KAH8105953.1"/>
    </source>
</evidence>
<keyword evidence="3" id="KW-0119">Carbohydrate metabolism</keyword>
<dbReference type="PANTHER" id="PTHR10091">
    <property type="entry name" value="ALDOSE-1-EPIMERASE"/>
    <property type="match status" value="1"/>
</dbReference>
<dbReference type="Gene3D" id="2.70.98.10">
    <property type="match status" value="1"/>
</dbReference>
<dbReference type="GO" id="GO:0033499">
    <property type="term" value="P:galactose catabolic process via UDP-galactose, Leloir pathway"/>
    <property type="evidence" value="ECO:0007669"/>
    <property type="project" value="TreeGrafter"/>
</dbReference>
<comment type="caution">
    <text evidence="5">The sequence shown here is derived from an EMBL/GenBank/DDBJ whole genome shotgun (WGS) entry which is preliminary data.</text>
</comment>
<keyword evidence="4" id="KW-0732">Signal</keyword>
<proteinExistence type="inferred from homology"/>
<organism evidence="5 6">
    <name type="scientific">Cristinia sonorae</name>
    <dbReference type="NCBI Taxonomy" id="1940300"/>
    <lineage>
        <taxon>Eukaryota</taxon>
        <taxon>Fungi</taxon>
        <taxon>Dikarya</taxon>
        <taxon>Basidiomycota</taxon>
        <taxon>Agaricomycotina</taxon>
        <taxon>Agaricomycetes</taxon>
        <taxon>Agaricomycetidae</taxon>
        <taxon>Agaricales</taxon>
        <taxon>Pleurotineae</taxon>
        <taxon>Stephanosporaceae</taxon>
        <taxon>Cristinia</taxon>
    </lineage>
</organism>
<keyword evidence="2" id="KW-0413">Isomerase</keyword>
<comment type="similarity">
    <text evidence="1">Belongs to the aldose epimerase family.</text>
</comment>
<dbReference type="InterPro" id="IPR008183">
    <property type="entry name" value="Aldose_1/G6P_1-epimerase"/>
</dbReference>
<evidence type="ECO:0000313" key="6">
    <source>
        <dbReference type="Proteomes" id="UP000813824"/>
    </source>
</evidence>
<dbReference type="InterPro" id="IPR011013">
    <property type="entry name" value="Gal_mutarotase_sf_dom"/>
</dbReference>
<dbReference type="SUPFAM" id="SSF74650">
    <property type="entry name" value="Galactose mutarotase-like"/>
    <property type="match status" value="1"/>
</dbReference>
<evidence type="ECO:0000256" key="1">
    <source>
        <dbReference type="ARBA" id="ARBA00006206"/>
    </source>
</evidence>
<dbReference type="EMBL" id="JAEVFJ010000003">
    <property type="protein sequence ID" value="KAH8105953.1"/>
    <property type="molecule type" value="Genomic_DNA"/>
</dbReference>
<dbReference type="GO" id="GO:0030246">
    <property type="term" value="F:carbohydrate binding"/>
    <property type="evidence" value="ECO:0007669"/>
    <property type="project" value="InterPro"/>
</dbReference>
<gene>
    <name evidence="5" type="ORF">BXZ70DRAFT_917548</name>
</gene>
<dbReference type="Proteomes" id="UP000813824">
    <property type="component" value="Unassembled WGS sequence"/>
</dbReference>
<dbReference type="InterPro" id="IPR014718">
    <property type="entry name" value="GH-type_carb-bd"/>
</dbReference>
<dbReference type="CDD" id="cd09019">
    <property type="entry name" value="galactose_mutarotase_like"/>
    <property type="match status" value="1"/>
</dbReference>
<evidence type="ECO:0000256" key="3">
    <source>
        <dbReference type="ARBA" id="ARBA00023277"/>
    </source>
</evidence>
<dbReference type="Pfam" id="PF01263">
    <property type="entry name" value="Aldose_epim"/>
    <property type="match status" value="1"/>
</dbReference>
<evidence type="ECO:0000256" key="2">
    <source>
        <dbReference type="ARBA" id="ARBA00023235"/>
    </source>
</evidence>
<evidence type="ECO:0000256" key="4">
    <source>
        <dbReference type="SAM" id="SignalP"/>
    </source>
</evidence>